<sequence length="150" mass="16844">MFLSNSPFTDRLDTNYVPSDGEMDQLRLLLAEPMEKLARVEAAILELKMTRQALKAAIEPHKALMAPLRPILGEIFVACLPTTHNALLDPDDAPLLLGCICRHWRSVAYATPLLWSSLHIPSLMPIWDWEVPKISVARSVEHKLERIVGA</sequence>
<evidence type="ECO:0008006" key="3">
    <source>
        <dbReference type="Google" id="ProtNLM"/>
    </source>
</evidence>
<reference evidence="1" key="1">
    <citation type="submission" date="2023-03" db="EMBL/GenBank/DDBJ databases">
        <title>Massive genome expansion in bonnet fungi (Mycena s.s.) driven by repeated elements and novel gene families across ecological guilds.</title>
        <authorList>
            <consortium name="Lawrence Berkeley National Laboratory"/>
            <person name="Harder C.B."/>
            <person name="Miyauchi S."/>
            <person name="Viragh M."/>
            <person name="Kuo A."/>
            <person name="Thoen E."/>
            <person name="Andreopoulos B."/>
            <person name="Lu D."/>
            <person name="Skrede I."/>
            <person name="Drula E."/>
            <person name="Henrissat B."/>
            <person name="Morin E."/>
            <person name="Kohler A."/>
            <person name="Barry K."/>
            <person name="LaButti K."/>
            <person name="Morin E."/>
            <person name="Salamov A."/>
            <person name="Lipzen A."/>
            <person name="Mereny Z."/>
            <person name="Hegedus B."/>
            <person name="Baldrian P."/>
            <person name="Stursova M."/>
            <person name="Weitz H."/>
            <person name="Taylor A."/>
            <person name="Grigoriev I.V."/>
            <person name="Nagy L.G."/>
            <person name="Martin F."/>
            <person name="Kauserud H."/>
        </authorList>
    </citation>
    <scope>NUCLEOTIDE SEQUENCE</scope>
    <source>
        <strain evidence="1">CBHHK067</strain>
    </source>
</reference>
<dbReference type="AlphaFoldDB" id="A0AAD7GDN8"/>
<keyword evidence="2" id="KW-1185">Reference proteome</keyword>
<protein>
    <recommendedName>
        <fullName evidence="3">F-box domain-containing protein</fullName>
    </recommendedName>
</protein>
<gene>
    <name evidence="1" type="ORF">B0H17DRAFT_1011856</name>
</gene>
<dbReference type="Proteomes" id="UP001221757">
    <property type="component" value="Unassembled WGS sequence"/>
</dbReference>
<organism evidence="1 2">
    <name type="scientific">Mycena rosella</name>
    <name type="common">Pink bonnet</name>
    <name type="synonym">Agaricus rosellus</name>
    <dbReference type="NCBI Taxonomy" id="1033263"/>
    <lineage>
        <taxon>Eukaryota</taxon>
        <taxon>Fungi</taxon>
        <taxon>Dikarya</taxon>
        <taxon>Basidiomycota</taxon>
        <taxon>Agaricomycotina</taxon>
        <taxon>Agaricomycetes</taxon>
        <taxon>Agaricomycetidae</taxon>
        <taxon>Agaricales</taxon>
        <taxon>Marasmiineae</taxon>
        <taxon>Mycenaceae</taxon>
        <taxon>Mycena</taxon>
    </lineage>
</organism>
<name>A0AAD7GDN8_MYCRO</name>
<accession>A0AAD7GDN8</accession>
<dbReference type="EMBL" id="JARKIE010000069">
    <property type="protein sequence ID" value="KAJ7689791.1"/>
    <property type="molecule type" value="Genomic_DNA"/>
</dbReference>
<proteinExistence type="predicted"/>
<evidence type="ECO:0000313" key="2">
    <source>
        <dbReference type="Proteomes" id="UP001221757"/>
    </source>
</evidence>
<comment type="caution">
    <text evidence="1">The sequence shown here is derived from an EMBL/GenBank/DDBJ whole genome shotgun (WGS) entry which is preliminary data.</text>
</comment>
<evidence type="ECO:0000313" key="1">
    <source>
        <dbReference type="EMBL" id="KAJ7689791.1"/>
    </source>
</evidence>